<evidence type="ECO:0000256" key="4">
    <source>
        <dbReference type="ARBA" id="ARBA00023098"/>
    </source>
</evidence>
<keyword evidence="12" id="KW-1133">Transmembrane helix</keyword>
<evidence type="ECO:0000256" key="1">
    <source>
        <dbReference type="ARBA" id="ARBA00022475"/>
    </source>
</evidence>
<dbReference type="InterPro" id="IPR033175">
    <property type="entry name" value="PSD-A"/>
</dbReference>
<dbReference type="PANTHER" id="PTHR35809:SF1">
    <property type="entry name" value="ARCHAETIDYLSERINE DECARBOXYLASE PROENZYME-RELATED"/>
    <property type="match status" value="1"/>
</dbReference>
<evidence type="ECO:0000256" key="9">
    <source>
        <dbReference type="ARBA" id="ARBA00023264"/>
    </source>
</evidence>
<comment type="subunit">
    <text evidence="11">Heterodimer of a large membrane-associated beta subunit and a small pyruvoyl-containing alpha subunit.</text>
</comment>
<dbReference type="EMBL" id="CP002048">
    <property type="protein sequence ID" value="ADI01873.1"/>
    <property type="molecule type" value="Genomic_DNA"/>
</dbReference>
<keyword evidence="14" id="KW-1185">Reference proteome</keyword>
<dbReference type="GO" id="GO:0004609">
    <property type="term" value="F:phosphatidylserine decarboxylase activity"/>
    <property type="evidence" value="ECO:0007669"/>
    <property type="project" value="UniProtKB-UniRule"/>
</dbReference>
<dbReference type="NCBIfam" id="NF003678">
    <property type="entry name" value="PRK05305.1-2"/>
    <property type="match status" value="1"/>
</dbReference>
<dbReference type="RefSeq" id="WP_013175275.1">
    <property type="nucleotide sequence ID" value="NC_014220.1"/>
</dbReference>
<keyword evidence="7 11" id="KW-0594">Phospholipid biosynthesis</keyword>
<dbReference type="UniPathway" id="UPA00558">
    <property type="reaction ID" value="UER00616"/>
</dbReference>
<comment type="similarity">
    <text evidence="11">Belongs to the phosphatidylserine decarboxylase family. PSD-A subfamily.</text>
</comment>
<keyword evidence="4 11" id="KW-0443">Lipid metabolism</keyword>
<evidence type="ECO:0000313" key="13">
    <source>
        <dbReference type="EMBL" id="ADI01873.1"/>
    </source>
</evidence>
<comment type="subcellular location">
    <subcellularLocation>
        <location evidence="11">Cell membrane</location>
        <topology evidence="11">Peripheral membrane protein</topology>
    </subcellularLocation>
</comment>
<comment type="catalytic activity">
    <reaction evidence="11">
        <text>a 1,2-diacyl-sn-glycero-3-phospho-L-serine + H(+) = a 1,2-diacyl-sn-glycero-3-phosphoethanolamine + CO2</text>
        <dbReference type="Rhea" id="RHEA:20828"/>
        <dbReference type="ChEBI" id="CHEBI:15378"/>
        <dbReference type="ChEBI" id="CHEBI:16526"/>
        <dbReference type="ChEBI" id="CHEBI:57262"/>
        <dbReference type="ChEBI" id="CHEBI:64612"/>
        <dbReference type="EC" id="4.1.1.65"/>
    </reaction>
</comment>
<feature type="active site" description="Schiff-base intermediate with substrate; via pyruvic acid" evidence="11">
    <location>
        <position position="179"/>
    </location>
</feature>
<dbReference type="HAMAP" id="MF_00664">
    <property type="entry name" value="PS_decarb_PSD_A"/>
    <property type="match status" value="1"/>
</dbReference>
<evidence type="ECO:0000256" key="7">
    <source>
        <dbReference type="ARBA" id="ARBA00023209"/>
    </source>
</evidence>
<keyword evidence="12" id="KW-0812">Transmembrane</keyword>
<dbReference type="Proteomes" id="UP000000378">
    <property type="component" value="Chromosome"/>
</dbReference>
<dbReference type="STRING" id="643648.Slip_1095"/>
<reference evidence="14" key="1">
    <citation type="journal article" date="2010" name="Stand. Genomic Sci.">
        <title>Complete genome sequence of Syntrophothermus lipocalidus type strain (TGB-C1T).</title>
        <authorList>
            <consortium name="US DOE Joint Genome Institute (JGI-PGF)"/>
            <person name="Djao O."/>
            <person name="Zhang X."/>
            <person name="Lucas S."/>
            <person name="Lapidus A."/>
            <person name="Glavina Del Rio T."/>
            <person name="Nolan M."/>
            <person name="Tice H."/>
            <person name="Cheng J."/>
            <person name="Han C."/>
            <person name="Tapia R."/>
            <person name="Goodwin L."/>
            <person name="Pitluck S."/>
            <person name="Liolios K."/>
            <person name="Ivanova N."/>
            <person name="Mavromatis K."/>
            <person name="Mikhailova N."/>
            <person name="Ovchinnikova G."/>
            <person name="Pati A."/>
            <person name="Brambilla E."/>
            <person name="Chen A."/>
            <person name="Palaniappan K."/>
            <person name="Land M."/>
            <person name="Hauser L."/>
            <person name="Chang Y."/>
            <person name="Jeffries C."/>
            <person name="Rohde M."/>
            <person name="Sikorski J."/>
            <person name="Spring S."/>
            <person name="Goker M."/>
            <person name="Detter J."/>
            <person name="Woyke T."/>
            <person name="Bristow J."/>
            <person name="Eisen J."/>
            <person name="Markowitz V."/>
            <person name="Hugenholtz P."/>
            <person name="Kyrpides N."/>
            <person name="Klenk H."/>
        </authorList>
    </citation>
    <scope>NUCLEOTIDE SEQUENCE [LARGE SCALE GENOMIC DNA]</scope>
    <source>
        <strain evidence="14">DSM 12680 / TGB-C1</strain>
    </source>
</reference>
<keyword evidence="10 11" id="KW-0670">Pyruvate</keyword>
<keyword evidence="2 11" id="KW-0444">Lipid biosynthesis</keyword>
<gene>
    <name evidence="11" type="primary">psd</name>
    <name evidence="13" type="ordered locus">Slip_1095</name>
</gene>
<organism evidence="13 14">
    <name type="scientific">Syntrophothermus lipocalidus (strain DSM 12680 / TGB-C1)</name>
    <dbReference type="NCBI Taxonomy" id="643648"/>
    <lineage>
        <taxon>Bacteria</taxon>
        <taxon>Bacillati</taxon>
        <taxon>Bacillota</taxon>
        <taxon>Clostridia</taxon>
        <taxon>Eubacteriales</taxon>
        <taxon>Syntrophomonadaceae</taxon>
        <taxon>Syntrophothermus</taxon>
    </lineage>
</organism>
<keyword evidence="5 11" id="KW-0472">Membrane</keyword>
<protein>
    <recommendedName>
        <fullName evidence="11">Phosphatidylserine decarboxylase proenzyme</fullName>
        <ecNumber evidence="11">4.1.1.65</ecNumber>
    </recommendedName>
    <component>
        <recommendedName>
            <fullName evidence="11">Phosphatidylserine decarboxylase alpha chain</fullName>
        </recommendedName>
    </component>
    <component>
        <recommendedName>
            <fullName evidence="11">Phosphatidylserine decarboxylase beta chain</fullName>
        </recommendedName>
    </component>
</protein>
<evidence type="ECO:0000256" key="6">
    <source>
        <dbReference type="ARBA" id="ARBA00023145"/>
    </source>
</evidence>
<keyword evidence="9 11" id="KW-1208">Phospholipid metabolism</keyword>
<dbReference type="KEGG" id="slp:Slip_1095"/>
<keyword evidence="8 11" id="KW-0456">Lyase</keyword>
<dbReference type="AlphaFoldDB" id="D7CMD8"/>
<dbReference type="PANTHER" id="PTHR35809">
    <property type="entry name" value="ARCHAETIDYLSERINE DECARBOXYLASE PROENZYME-RELATED"/>
    <property type="match status" value="1"/>
</dbReference>
<feature type="chain" id="PRO_5023505996" description="Phosphatidylserine decarboxylase alpha chain" evidence="11">
    <location>
        <begin position="179"/>
        <end position="211"/>
    </location>
</feature>
<proteinExistence type="inferred from homology"/>
<dbReference type="InterPro" id="IPR003817">
    <property type="entry name" value="PS_Dcarbxylase"/>
</dbReference>
<comment type="PTM">
    <text evidence="11">Is synthesized initially as an inactive proenzyme. Formation of the active enzyme involves a self-maturation process in which the active site pyruvoyl group is generated from an internal serine residue via an autocatalytic post-translational modification. Two non-identical subunits are generated from the proenzyme in this reaction, and the pyruvate is formed at the N-terminus of the alpha chain, which is derived from the carboxyl end of the proenzyme. The post-translation cleavage follows an unusual pathway, termed non-hydrolytic serinolysis, in which the side chain hydroxyl group of the serine supplies its oxygen atom to form the C-terminus of the beta chain, while the remainder of the serine residue undergoes an oxidative deamination to produce ammonia and the pyruvoyl prosthetic group on the alpha chain.</text>
</comment>
<feature type="site" description="Cleavage (non-hydrolytic); by autocatalysis" evidence="11">
    <location>
        <begin position="178"/>
        <end position="179"/>
    </location>
</feature>
<dbReference type="GO" id="GO:0006646">
    <property type="term" value="P:phosphatidylethanolamine biosynthetic process"/>
    <property type="evidence" value="ECO:0007669"/>
    <property type="project" value="UniProtKB-UniRule"/>
</dbReference>
<reference evidence="13 14" key="2">
    <citation type="journal article" date="2010" name="Stand. Genomic Sci.">
        <title>Complete genome sequence of Syntrophothermus lipocalidus type strain (TGB-C1).</title>
        <authorList>
            <person name="Djao O.D."/>
            <person name="Zhang X."/>
            <person name="Lucas S."/>
            <person name="Lapidus A."/>
            <person name="Del Rio T.G."/>
            <person name="Nolan M."/>
            <person name="Tice H."/>
            <person name="Cheng J.F."/>
            <person name="Han C."/>
            <person name="Tapia R."/>
            <person name="Goodwin L."/>
            <person name="Pitluck S."/>
            <person name="Liolios K."/>
            <person name="Ivanova N."/>
            <person name="Mavromatis K."/>
            <person name="Mikhailova N."/>
            <person name="Ovchinnikova G."/>
            <person name="Pati A."/>
            <person name="Brambilla E."/>
            <person name="Chen A."/>
            <person name="Palaniappan K."/>
            <person name="Land M."/>
            <person name="Hauser L."/>
            <person name="Chang Y.J."/>
            <person name="Jeffries C.D."/>
            <person name="Rohde M."/>
            <person name="Sikorski J."/>
            <person name="Spring S."/>
            <person name="Goker M."/>
            <person name="Detter J.C."/>
            <person name="Woyke T."/>
            <person name="Bristow J."/>
            <person name="Eisen J.A."/>
            <person name="Markowitz V."/>
            <person name="Hugenholtz P."/>
            <person name="Kyrpides N.C."/>
            <person name="Klenk H.P."/>
        </authorList>
    </citation>
    <scope>NUCLEOTIDE SEQUENCE [LARGE SCALE GENOMIC DNA]</scope>
    <source>
        <strain evidence="14">DSM 12680 / TGB-C1</strain>
    </source>
</reference>
<evidence type="ECO:0000256" key="11">
    <source>
        <dbReference type="HAMAP-Rule" id="MF_00664"/>
    </source>
</evidence>
<keyword evidence="1 11" id="KW-1003">Cell membrane</keyword>
<feature type="modified residue" description="Pyruvic acid (Ser); by autocatalysis" evidence="11">
    <location>
        <position position="179"/>
    </location>
</feature>
<keyword evidence="6 11" id="KW-0865">Zymogen</keyword>
<evidence type="ECO:0000256" key="8">
    <source>
        <dbReference type="ARBA" id="ARBA00023239"/>
    </source>
</evidence>
<comment type="cofactor">
    <cofactor evidence="11">
        <name>pyruvate</name>
        <dbReference type="ChEBI" id="CHEBI:15361"/>
    </cofactor>
    <text evidence="11">Binds 1 pyruvoyl group covalently per subunit.</text>
</comment>
<evidence type="ECO:0000256" key="10">
    <source>
        <dbReference type="ARBA" id="ARBA00023317"/>
    </source>
</evidence>
<sequence>MKKIRIAREGIPYVAFFLLLAVAFYLWKPSWSGLPLGLALFSAFFFRNPDRHIPDQPGVVVSPADGVILDISETFEPEYIKDKALRVSIFLSLFNVHINRIPVDGEVEYISRVSGKFVPAFHRDASRLNSRNLVGMRTEWGKLLVVQITGYVARRIVCHARIGERYRTGDVFGLIKFGSCTEVYLPLDVELCVRVGEKVRGGESIIGRFAT</sequence>
<comment type="pathway">
    <text evidence="11">Phospholipid metabolism; phosphatidylethanolamine biosynthesis; phosphatidylethanolamine from CDP-diacylglycerol: step 2/2.</text>
</comment>
<dbReference type="NCBIfam" id="NF003685">
    <property type="entry name" value="PRK05305.2-5"/>
    <property type="match status" value="1"/>
</dbReference>
<dbReference type="EC" id="4.1.1.65" evidence="11"/>
<evidence type="ECO:0000256" key="3">
    <source>
        <dbReference type="ARBA" id="ARBA00022793"/>
    </source>
</evidence>
<dbReference type="HOGENOM" id="CLU_072492_2_0_9"/>
<keyword evidence="3 11" id="KW-0210">Decarboxylase</keyword>
<evidence type="ECO:0000256" key="12">
    <source>
        <dbReference type="SAM" id="Phobius"/>
    </source>
</evidence>
<feature type="chain" id="PRO_5023505998" description="Phosphatidylserine decarboxylase beta chain" evidence="11">
    <location>
        <begin position="1"/>
        <end position="178"/>
    </location>
</feature>
<name>D7CMD8_SYNLT</name>
<evidence type="ECO:0000256" key="5">
    <source>
        <dbReference type="ARBA" id="ARBA00023136"/>
    </source>
</evidence>
<feature type="transmembrane region" description="Helical" evidence="12">
    <location>
        <begin position="10"/>
        <end position="27"/>
    </location>
</feature>
<dbReference type="Pfam" id="PF02666">
    <property type="entry name" value="PS_Dcarbxylase"/>
    <property type="match status" value="1"/>
</dbReference>
<dbReference type="eggNOG" id="COG0688">
    <property type="taxonomic scope" value="Bacteria"/>
</dbReference>
<evidence type="ECO:0000313" key="14">
    <source>
        <dbReference type="Proteomes" id="UP000000378"/>
    </source>
</evidence>
<accession>D7CMD8</accession>
<evidence type="ECO:0000256" key="2">
    <source>
        <dbReference type="ARBA" id="ARBA00022516"/>
    </source>
</evidence>
<dbReference type="GO" id="GO:0005886">
    <property type="term" value="C:plasma membrane"/>
    <property type="evidence" value="ECO:0007669"/>
    <property type="project" value="UniProtKB-SubCell"/>
</dbReference>
<comment type="function">
    <text evidence="11">Catalyzes the formation of phosphatidylethanolamine (PtdEtn) from phosphatidylserine (PtdSer).</text>
</comment>